<dbReference type="AlphaFoldDB" id="A0A0S2TC49"/>
<dbReference type="Gene3D" id="2.30.30.40">
    <property type="entry name" value="SH3 Domains"/>
    <property type="match status" value="1"/>
</dbReference>
<feature type="domain" description="CheW-like" evidence="2">
    <location>
        <begin position="83"/>
        <end position="225"/>
    </location>
</feature>
<gene>
    <name evidence="3" type="ORF">Tel_05805</name>
</gene>
<keyword evidence="4" id="KW-1185">Reference proteome</keyword>
<accession>A0A0S2TC49</accession>
<dbReference type="EMBL" id="CP013099">
    <property type="protein sequence ID" value="ALP52703.1"/>
    <property type="molecule type" value="Genomic_DNA"/>
</dbReference>
<evidence type="ECO:0000313" key="4">
    <source>
        <dbReference type="Proteomes" id="UP000055136"/>
    </source>
</evidence>
<dbReference type="GO" id="GO:0006935">
    <property type="term" value="P:chemotaxis"/>
    <property type="evidence" value="ECO:0007669"/>
    <property type="project" value="InterPro"/>
</dbReference>
<dbReference type="SMART" id="SM00260">
    <property type="entry name" value="CheW"/>
    <property type="match status" value="1"/>
</dbReference>
<organism evidence="3 4">
    <name type="scientific">Candidatus Tenderia electrophaga</name>
    <dbReference type="NCBI Taxonomy" id="1748243"/>
    <lineage>
        <taxon>Bacteria</taxon>
        <taxon>Pseudomonadati</taxon>
        <taxon>Pseudomonadota</taxon>
        <taxon>Gammaproteobacteria</taxon>
        <taxon>Candidatus Tenderiales</taxon>
        <taxon>Candidatus Tenderiaceae</taxon>
        <taxon>Candidatus Tenderia</taxon>
    </lineage>
</organism>
<dbReference type="InterPro" id="IPR002545">
    <property type="entry name" value="CheW-lke_dom"/>
</dbReference>
<dbReference type="SUPFAM" id="SSF50341">
    <property type="entry name" value="CheW-like"/>
    <property type="match status" value="1"/>
</dbReference>
<feature type="compositionally biased region" description="Basic and acidic residues" evidence="1">
    <location>
        <begin position="230"/>
        <end position="254"/>
    </location>
</feature>
<dbReference type="STRING" id="1748243.Tel_05805"/>
<feature type="region of interest" description="Disordered" evidence="1">
    <location>
        <begin position="226"/>
        <end position="254"/>
    </location>
</feature>
<reference evidence="3" key="1">
    <citation type="submission" date="2015-10" db="EMBL/GenBank/DDBJ databases">
        <title>Description of Candidatus Tenderia electrophaga gen. nov, sp. nov., an Uncultivated Electroautotroph from a Biocathode Enrichment.</title>
        <authorList>
            <person name="Eddie B.J."/>
            <person name="Malanoski A.P."/>
            <person name="Wang Z."/>
            <person name="Hall R.J."/>
            <person name="Oh S.D."/>
            <person name="Heiner C."/>
            <person name="Lin B."/>
            <person name="Strycharz-Glaven S.M."/>
        </authorList>
    </citation>
    <scope>NUCLEOTIDE SEQUENCE [LARGE SCALE GENOMIC DNA]</scope>
    <source>
        <strain evidence="3">NRL1</strain>
    </source>
</reference>
<evidence type="ECO:0000256" key="1">
    <source>
        <dbReference type="SAM" id="MobiDB-lite"/>
    </source>
</evidence>
<dbReference type="Gene3D" id="2.40.50.180">
    <property type="entry name" value="CheA-289, Domain 4"/>
    <property type="match status" value="1"/>
</dbReference>
<dbReference type="PROSITE" id="PS50851">
    <property type="entry name" value="CHEW"/>
    <property type="match status" value="1"/>
</dbReference>
<protein>
    <recommendedName>
        <fullName evidence="2">CheW-like domain-containing protein</fullName>
    </recommendedName>
</protein>
<evidence type="ECO:0000259" key="2">
    <source>
        <dbReference type="PROSITE" id="PS50851"/>
    </source>
</evidence>
<name>A0A0S2TC49_9GAMM</name>
<dbReference type="Pfam" id="PF01584">
    <property type="entry name" value="CheW"/>
    <property type="match status" value="1"/>
</dbReference>
<proteinExistence type="predicted"/>
<dbReference type="KEGG" id="tee:Tel_05805"/>
<sequence length="254" mass="27888">MSRDDEQDFVTVVEHEQALKVYIDALLLEPPADDAASVETAAPTPLVAPVAAEPDAATVAIDAVEPPPQPRRRQAPAVDRDAPFECLLFKVAGGLRLAVPLVRLTGILKWEGHLTPIPGYADWFLGLMSKRGRQVKVIDIAAFVIPENHNARQALADTRRYQHLLLIDDGKIGLACDDLGRVLKLSADKVRWRKDAGSRPWLAGTVIEQMSALLDVEQLTAMLKEGAPSDDIHEDTREPVDLSDVRHPSRPDDI</sequence>
<dbReference type="InterPro" id="IPR036061">
    <property type="entry name" value="CheW-like_dom_sf"/>
</dbReference>
<evidence type="ECO:0000313" key="3">
    <source>
        <dbReference type="EMBL" id="ALP52703.1"/>
    </source>
</evidence>
<dbReference type="GO" id="GO:0007165">
    <property type="term" value="P:signal transduction"/>
    <property type="evidence" value="ECO:0007669"/>
    <property type="project" value="InterPro"/>
</dbReference>
<dbReference type="Proteomes" id="UP000055136">
    <property type="component" value="Chromosome"/>
</dbReference>